<evidence type="ECO:0000256" key="2">
    <source>
        <dbReference type="ARBA" id="ARBA00022574"/>
    </source>
</evidence>
<evidence type="ECO:0000313" key="8">
    <source>
        <dbReference type="EMBL" id="GAQ77853.1"/>
    </source>
</evidence>
<dbReference type="PANTHER" id="PTHR13923:SF11">
    <property type="entry name" value="SECRETORY 31, ISOFORM D"/>
    <property type="match status" value="1"/>
</dbReference>
<evidence type="ECO:0000256" key="6">
    <source>
        <dbReference type="SAM" id="MobiDB-lite"/>
    </source>
</evidence>
<feature type="compositionally biased region" description="Pro residues" evidence="6">
    <location>
        <begin position="7"/>
        <end position="16"/>
    </location>
</feature>
<keyword evidence="3" id="KW-0677">Repeat</keyword>
<evidence type="ECO:0000256" key="1">
    <source>
        <dbReference type="ARBA" id="ARBA00022448"/>
    </source>
</evidence>
<evidence type="ECO:0000256" key="3">
    <source>
        <dbReference type="ARBA" id="ARBA00022737"/>
    </source>
</evidence>
<proteinExistence type="predicted"/>
<dbReference type="GO" id="GO:0012505">
    <property type="term" value="C:endomembrane system"/>
    <property type="evidence" value="ECO:0007669"/>
    <property type="project" value="UniProtKB-SubCell"/>
</dbReference>
<dbReference type="OrthoDB" id="542917at2759"/>
<evidence type="ECO:0000256" key="4">
    <source>
        <dbReference type="ARBA" id="ARBA00023136"/>
    </source>
</evidence>
<dbReference type="GO" id="GO:0006888">
    <property type="term" value="P:endoplasmic reticulum to Golgi vesicle-mediated transport"/>
    <property type="evidence" value="ECO:0007669"/>
    <property type="project" value="InterPro"/>
</dbReference>
<dbReference type="EMBL" id="DF236953">
    <property type="protein sequence ID" value="GAQ77853.1"/>
    <property type="molecule type" value="Genomic_DNA"/>
</dbReference>
<feature type="domain" description="SRA1/Sec31" evidence="7">
    <location>
        <begin position="31"/>
        <end position="157"/>
    </location>
</feature>
<keyword evidence="1" id="KW-0813">Transport</keyword>
<dbReference type="AlphaFoldDB" id="A0A1Y1HIY3"/>
<sequence>PEYAAPPVYPFKPGPTPRSIYTARVSRGGPSTGPPRRPPRSPAGPPPTVHTADVSKVKAELKPVVAVITKLFDEVAGAMPPSRKKETEDSSKKLGLLFVKLNTGDVSAALTEKLQRVAQAIAAGDIPTAKHVQVEMTTTHWDEGSQWMPVLKRLIHARSTMR</sequence>
<dbReference type="InterPro" id="IPR009917">
    <property type="entry name" value="SRA1/Sec31"/>
</dbReference>
<evidence type="ECO:0000256" key="5">
    <source>
        <dbReference type="ARBA" id="ARBA00029433"/>
    </source>
</evidence>
<dbReference type="Gene3D" id="1.20.940.10">
    <property type="entry name" value="Functional domain of the splicing factor Prp18"/>
    <property type="match status" value="1"/>
</dbReference>
<keyword evidence="9" id="KW-1185">Reference proteome</keyword>
<dbReference type="InterPro" id="IPR040251">
    <property type="entry name" value="SEC31-like"/>
</dbReference>
<keyword evidence="4" id="KW-0472">Membrane</keyword>
<protein>
    <submittedName>
        <fullName evidence="8">Protein transport protein SEC31</fullName>
    </submittedName>
</protein>
<name>A0A1Y1HIY3_KLENI</name>
<dbReference type="Proteomes" id="UP000054558">
    <property type="component" value="Unassembled WGS sequence"/>
</dbReference>
<comment type="subcellular location">
    <subcellularLocation>
        <location evidence="5">Endomembrane system</location>
        <topology evidence="5">Peripheral membrane protein</topology>
        <orientation evidence="5">Cytoplasmic side</orientation>
    </subcellularLocation>
</comment>
<organism evidence="8 9">
    <name type="scientific">Klebsormidium nitens</name>
    <name type="common">Green alga</name>
    <name type="synonym">Ulothrix nitens</name>
    <dbReference type="NCBI Taxonomy" id="105231"/>
    <lineage>
        <taxon>Eukaryota</taxon>
        <taxon>Viridiplantae</taxon>
        <taxon>Streptophyta</taxon>
        <taxon>Klebsormidiophyceae</taxon>
        <taxon>Klebsormidiales</taxon>
        <taxon>Klebsormidiaceae</taxon>
        <taxon>Klebsormidium</taxon>
    </lineage>
</organism>
<feature type="region of interest" description="Disordered" evidence="6">
    <location>
        <begin position="1"/>
        <end position="55"/>
    </location>
</feature>
<evidence type="ECO:0000313" key="9">
    <source>
        <dbReference type="Proteomes" id="UP000054558"/>
    </source>
</evidence>
<accession>A0A1Y1HIY3</accession>
<dbReference type="PANTHER" id="PTHR13923">
    <property type="entry name" value="SEC31-RELATED PROTEIN"/>
    <property type="match status" value="1"/>
</dbReference>
<evidence type="ECO:0000259" key="7">
    <source>
        <dbReference type="Pfam" id="PF07304"/>
    </source>
</evidence>
<feature type="compositionally biased region" description="Pro residues" evidence="6">
    <location>
        <begin position="32"/>
        <end position="48"/>
    </location>
</feature>
<reference evidence="8 9" key="1">
    <citation type="journal article" date="2014" name="Nat. Commun.">
        <title>Klebsormidium flaccidum genome reveals primary factors for plant terrestrial adaptation.</title>
        <authorList>
            <person name="Hori K."/>
            <person name="Maruyama F."/>
            <person name="Fujisawa T."/>
            <person name="Togashi T."/>
            <person name="Yamamoto N."/>
            <person name="Seo M."/>
            <person name="Sato S."/>
            <person name="Yamada T."/>
            <person name="Mori H."/>
            <person name="Tajima N."/>
            <person name="Moriyama T."/>
            <person name="Ikeuchi M."/>
            <person name="Watanabe M."/>
            <person name="Wada H."/>
            <person name="Kobayashi K."/>
            <person name="Saito M."/>
            <person name="Masuda T."/>
            <person name="Sasaki-Sekimoto Y."/>
            <person name="Mashiguchi K."/>
            <person name="Awai K."/>
            <person name="Shimojima M."/>
            <person name="Masuda S."/>
            <person name="Iwai M."/>
            <person name="Nobusawa T."/>
            <person name="Narise T."/>
            <person name="Kondo S."/>
            <person name="Saito H."/>
            <person name="Sato R."/>
            <person name="Murakawa M."/>
            <person name="Ihara Y."/>
            <person name="Oshima-Yamada Y."/>
            <person name="Ohtaka K."/>
            <person name="Satoh M."/>
            <person name="Sonobe K."/>
            <person name="Ishii M."/>
            <person name="Ohtani R."/>
            <person name="Kanamori-Sato M."/>
            <person name="Honoki R."/>
            <person name="Miyazaki D."/>
            <person name="Mochizuki H."/>
            <person name="Umetsu J."/>
            <person name="Higashi K."/>
            <person name="Shibata D."/>
            <person name="Kamiya Y."/>
            <person name="Sato N."/>
            <person name="Nakamura Y."/>
            <person name="Tabata S."/>
            <person name="Ida S."/>
            <person name="Kurokawa K."/>
            <person name="Ohta H."/>
        </authorList>
    </citation>
    <scope>NUCLEOTIDE SEQUENCE [LARGE SCALE GENOMIC DNA]</scope>
    <source>
        <strain evidence="8 9">NIES-2285</strain>
    </source>
</reference>
<keyword evidence="2" id="KW-0853">WD repeat</keyword>
<gene>
    <name evidence="8" type="ORF">KFL_000040530</name>
</gene>
<feature type="non-terminal residue" evidence="8">
    <location>
        <position position="1"/>
    </location>
</feature>
<dbReference type="GO" id="GO:0005737">
    <property type="term" value="C:cytoplasm"/>
    <property type="evidence" value="ECO:0007669"/>
    <property type="project" value="GOC"/>
</dbReference>
<dbReference type="Pfam" id="PF07304">
    <property type="entry name" value="SRA1"/>
    <property type="match status" value="1"/>
</dbReference>